<name>A0A927B211_9BACT</name>
<sequence>MKNIVATIPKGRFKTWPLAEKVCKQCDGETMRQGKKWYWTIRLPRVPMENLIGSVCYMIYDGQVRGYFHIVDLDDASNWDWHNDRGQTSGKVLVMVNWTSVAGLPEQNGFQGWRYTALRP</sequence>
<proteinExistence type="predicted"/>
<dbReference type="RefSeq" id="WP_191039459.1">
    <property type="nucleotide sequence ID" value="NZ_JACXAA010000004.1"/>
</dbReference>
<reference evidence="1" key="1">
    <citation type="submission" date="2020-09" db="EMBL/GenBank/DDBJ databases">
        <authorList>
            <person name="Kim M.K."/>
        </authorList>
    </citation>
    <scope>NUCLEOTIDE SEQUENCE</scope>
    <source>
        <strain evidence="1">BT704</strain>
    </source>
</reference>
<organism evidence="1 2">
    <name type="scientific">Spirosoma validum</name>
    <dbReference type="NCBI Taxonomy" id="2771355"/>
    <lineage>
        <taxon>Bacteria</taxon>
        <taxon>Pseudomonadati</taxon>
        <taxon>Bacteroidota</taxon>
        <taxon>Cytophagia</taxon>
        <taxon>Cytophagales</taxon>
        <taxon>Cytophagaceae</taxon>
        <taxon>Spirosoma</taxon>
    </lineage>
</organism>
<dbReference type="AlphaFoldDB" id="A0A927B211"/>
<protein>
    <submittedName>
        <fullName evidence="1">DUF1489 family protein</fullName>
    </submittedName>
</protein>
<gene>
    <name evidence="1" type="ORF">IC230_12980</name>
</gene>
<accession>A0A927B211</accession>
<evidence type="ECO:0000313" key="2">
    <source>
        <dbReference type="Proteomes" id="UP000653797"/>
    </source>
</evidence>
<evidence type="ECO:0000313" key="1">
    <source>
        <dbReference type="EMBL" id="MBD2753812.1"/>
    </source>
</evidence>
<keyword evidence="2" id="KW-1185">Reference proteome</keyword>
<comment type="caution">
    <text evidence="1">The sequence shown here is derived from an EMBL/GenBank/DDBJ whole genome shotgun (WGS) entry which is preliminary data.</text>
</comment>
<dbReference type="EMBL" id="JACXAA010000004">
    <property type="protein sequence ID" value="MBD2753812.1"/>
    <property type="molecule type" value="Genomic_DNA"/>
</dbReference>
<dbReference type="Proteomes" id="UP000653797">
    <property type="component" value="Unassembled WGS sequence"/>
</dbReference>